<evidence type="ECO:0000256" key="3">
    <source>
        <dbReference type="SAM" id="Coils"/>
    </source>
</evidence>
<dbReference type="InterPro" id="IPR025991">
    <property type="entry name" value="Chemoreceptor_zinc-bind_dom"/>
</dbReference>
<sequence>MFKSIKKPCDEAVCILEYVERKMEGSQAEKPKADYHIHSRMLKSFDKLFDNEKKMSEVAKKILSIASSLSNFDVNMSYIAYNLMEFAKEMALVSESNLAIVQETTASMSEVNETVNETSTTLDKLAEASQILMSRNNASLSQLSEINSLKDNVVNDANIMSDQIQQLVEMANNINYIVNSVKAIADQTNLLALNASIEAARAGEHGRGFAVVAQEIRKLADDTKKSLEDMNAFVMNIHKAAQDGKSSVDHTLKSTVEMSQKLDEVTETIGQNVEMLANTIDNVVSINKSMEGIRIATNEISQAMETSSADAEKLTLMTRTIADDSARSAEVAREISEIDDALSSVVKDMLDALRGSINAIDNKELMKNINQAKEAHKNWMNVLKQIVDEMQIYPLQVNGEKCAFGHFYHSININHPELKQDWESIDSVHKELHECGQIVIEAVKDDDSQKAKEYCNKASELSNIVLERLDIVLRKVEELDKKGVHILKQI</sequence>
<dbReference type="PANTHER" id="PTHR32089:SF112">
    <property type="entry name" value="LYSOZYME-LIKE PROTEIN-RELATED"/>
    <property type="match status" value="1"/>
</dbReference>
<evidence type="ECO:0000259" key="4">
    <source>
        <dbReference type="PROSITE" id="PS50111"/>
    </source>
</evidence>
<dbReference type="Gene3D" id="1.20.120.30">
    <property type="entry name" value="Aspartate receptor, ligand-binding domain"/>
    <property type="match status" value="1"/>
</dbReference>
<feature type="domain" description="Methyl-accepting transducer" evidence="4">
    <location>
        <begin position="72"/>
        <end position="315"/>
    </location>
</feature>
<evidence type="ECO:0000256" key="1">
    <source>
        <dbReference type="ARBA" id="ARBA00023224"/>
    </source>
</evidence>
<dbReference type="PANTHER" id="PTHR32089">
    <property type="entry name" value="METHYL-ACCEPTING CHEMOTAXIS PROTEIN MCPB"/>
    <property type="match status" value="1"/>
</dbReference>
<gene>
    <name evidence="5" type="ORF">SAMN02745176_01447</name>
</gene>
<dbReference type="GO" id="GO:0016020">
    <property type="term" value="C:membrane"/>
    <property type="evidence" value="ECO:0007669"/>
    <property type="project" value="InterPro"/>
</dbReference>
<dbReference type="PROSITE" id="PS50111">
    <property type="entry name" value="CHEMOTAXIS_TRANSDUC_2"/>
    <property type="match status" value="1"/>
</dbReference>
<name>A0A1M6E633_9FIRM</name>
<evidence type="ECO:0000256" key="2">
    <source>
        <dbReference type="PROSITE-ProRule" id="PRU00284"/>
    </source>
</evidence>
<dbReference type="SMART" id="SM00283">
    <property type="entry name" value="MA"/>
    <property type="match status" value="1"/>
</dbReference>
<evidence type="ECO:0000313" key="5">
    <source>
        <dbReference type="EMBL" id="SHI81004.1"/>
    </source>
</evidence>
<dbReference type="Pfam" id="PF13682">
    <property type="entry name" value="CZB"/>
    <property type="match status" value="1"/>
</dbReference>
<evidence type="ECO:0000313" key="6">
    <source>
        <dbReference type="Proteomes" id="UP000184442"/>
    </source>
</evidence>
<keyword evidence="6" id="KW-1185">Reference proteome</keyword>
<organism evidence="5 6">
    <name type="scientific">Lutispora thermophila DSM 19022</name>
    <dbReference type="NCBI Taxonomy" id="1122184"/>
    <lineage>
        <taxon>Bacteria</taxon>
        <taxon>Bacillati</taxon>
        <taxon>Bacillota</taxon>
        <taxon>Clostridia</taxon>
        <taxon>Lutisporales</taxon>
        <taxon>Lutisporaceae</taxon>
        <taxon>Lutispora</taxon>
    </lineage>
</organism>
<feature type="coiled-coil region" evidence="3">
    <location>
        <begin position="362"/>
        <end position="389"/>
    </location>
</feature>
<reference evidence="5 6" key="1">
    <citation type="submission" date="2016-11" db="EMBL/GenBank/DDBJ databases">
        <authorList>
            <person name="Jaros S."/>
            <person name="Januszkiewicz K."/>
            <person name="Wedrychowicz H."/>
        </authorList>
    </citation>
    <scope>NUCLEOTIDE SEQUENCE [LARGE SCALE GENOMIC DNA]</scope>
    <source>
        <strain evidence="5 6">DSM 19022</strain>
    </source>
</reference>
<dbReference type="OrthoDB" id="9816519at2"/>
<dbReference type="STRING" id="1122184.SAMN02745176_01447"/>
<dbReference type="InterPro" id="IPR004089">
    <property type="entry name" value="MCPsignal_dom"/>
</dbReference>
<dbReference type="Pfam" id="PF00015">
    <property type="entry name" value="MCPsignal"/>
    <property type="match status" value="1"/>
</dbReference>
<dbReference type="SUPFAM" id="SSF58104">
    <property type="entry name" value="Methyl-accepting chemotaxis protein (MCP) signaling domain"/>
    <property type="match status" value="1"/>
</dbReference>
<dbReference type="Proteomes" id="UP000184442">
    <property type="component" value="Unassembled WGS sequence"/>
</dbReference>
<dbReference type="GO" id="GO:0007165">
    <property type="term" value="P:signal transduction"/>
    <property type="evidence" value="ECO:0007669"/>
    <property type="project" value="UniProtKB-KW"/>
</dbReference>
<keyword evidence="1 2" id="KW-0807">Transducer</keyword>
<accession>A0A1M6E633</accession>
<dbReference type="AlphaFoldDB" id="A0A1M6E633"/>
<dbReference type="RefSeq" id="WP_073025551.1">
    <property type="nucleotide sequence ID" value="NZ_FQZS01000008.1"/>
</dbReference>
<dbReference type="EMBL" id="FQZS01000008">
    <property type="protein sequence ID" value="SHI81004.1"/>
    <property type="molecule type" value="Genomic_DNA"/>
</dbReference>
<dbReference type="Gene3D" id="1.10.287.950">
    <property type="entry name" value="Methyl-accepting chemotaxis protein"/>
    <property type="match status" value="1"/>
</dbReference>
<keyword evidence="3" id="KW-0175">Coiled coil</keyword>
<proteinExistence type="predicted"/>
<protein>
    <submittedName>
        <fullName evidence="5">Methyl-accepting chemotaxis protein</fullName>
    </submittedName>
</protein>